<gene>
    <name evidence="3" type="ORF">B0J13DRAFT_538317</name>
</gene>
<evidence type="ECO:0000313" key="3">
    <source>
        <dbReference type="EMBL" id="KAH7163303.1"/>
    </source>
</evidence>
<keyword evidence="2" id="KW-1133">Transmembrane helix</keyword>
<dbReference type="PANTHER" id="PTHR34414">
    <property type="entry name" value="HET DOMAIN-CONTAINING PROTEIN-RELATED"/>
    <property type="match status" value="1"/>
</dbReference>
<dbReference type="Pfam" id="PF20246">
    <property type="entry name" value="DUF6601"/>
    <property type="match status" value="1"/>
</dbReference>
<keyword evidence="2" id="KW-0812">Transmembrane</keyword>
<feature type="transmembrane region" description="Helical" evidence="2">
    <location>
        <begin position="300"/>
        <end position="325"/>
    </location>
</feature>
<dbReference type="EMBL" id="JAGMUU010000001">
    <property type="protein sequence ID" value="KAH7163303.1"/>
    <property type="molecule type" value="Genomic_DNA"/>
</dbReference>
<dbReference type="PANTHER" id="PTHR34414:SF1">
    <property type="entry name" value="SUBTILISIN-LIKE SERINE PROTEASE"/>
    <property type="match status" value="1"/>
</dbReference>
<sequence length="344" mass="39930">MQTSHPSVEKGLRTSETTMPAPPFTVRALKQSSRNNSFDSKADPGLLLPATSRLKDDIVVPQSDPEFLEKDLLVDRLNDVHGWLWLCGRPMPPRPLHHQRLVSRNIFITEAVDLHLVWWRDRIFIKPLPPYLLDPDFWNNTIIRAPDTQHQDVFPRNIEACARGFLFSYTALIAYKSDFRIATEHGLLPEEVTWEAWKAFTTEFLDRHRYDQVNPRYWYGELRLGRLNKVYRYRMGYLLRGYSKVASHAFYGDLLRDHFSALAAILGYVVVALSAMQVGLGVDKLYDNEAFQRVTYGFTVFSLVAPLIGAVFIVFAVLIMFISNWRATKVYEMRRLKKMQVEPF</sequence>
<comment type="caution">
    <text evidence="3">The sequence shown here is derived from an EMBL/GenBank/DDBJ whole genome shotgun (WGS) entry which is preliminary data.</text>
</comment>
<feature type="transmembrane region" description="Helical" evidence="2">
    <location>
        <begin position="259"/>
        <end position="280"/>
    </location>
</feature>
<proteinExistence type="predicted"/>
<reference evidence="3" key="1">
    <citation type="journal article" date="2021" name="Nat. Commun.">
        <title>Genetic determinants of endophytism in the Arabidopsis root mycobiome.</title>
        <authorList>
            <person name="Mesny F."/>
            <person name="Miyauchi S."/>
            <person name="Thiergart T."/>
            <person name="Pickel B."/>
            <person name="Atanasova L."/>
            <person name="Karlsson M."/>
            <person name="Huettel B."/>
            <person name="Barry K.W."/>
            <person name="Haridas S."/>
            <person name="Chen C."/>
            <person name="Bauer D."/>
            <person name="Andreopoulos W."/>
            <person name="Pangilinan J."/>
            <person name="LaButti K."/>
            <person name="Riley R."/>
            <person name="Lipzen A."/>
            <person name="Clum A."/>
            <person name="Drula E."/>
            <person name="Henrissat B."/>
            <person name="Kohler A."/>
            <person name="Grigoriev I.V."/>
            <person name="Martin F.M."/>
            <person name="Hacquard S."/>
        </authorList>
    </citation>
    <scope>NUCLEOTIDE SEQUENCE</scope>
    <source>
        <strain evidence="3">MPI-CAGE-AT-0021</strain>
    </source>
</reference>
<dbReference type="AlphaFoldDB" id="A0A9P9FKU6"/>
<protein>
    <submittedName>
        <fullName evidence="3">Uncharacterized protein</fullName>
    </submittedName>
</protein>
<feature type="region of interest" description="Disordered" evidence="1">
    <location>
        <begin position="1"/>
        <end position="24"/>
    </location>
</feature>
<keyword evidence="4" id="KW-1185">Reference proteome</keyword>
<accession>A0A9P9FKU6</accession>
<keyword evidence="2" id="KW-0472">Membrane</keyword>
<organism evidence="3 4">
    <name type="scientific">Dactylonectria estremocensis</name>
    <dbReference type="NCBI Taxonomy" id="1079267"/>
    <lineage>
        <taxon>Eukaryota</taxon>
        <taxon>Fungi</taxon>
        <taxon>Dikarya</taxon>
        <taxon>Ascomycota</taxon>
        <taxon>Pezizomycotina</taxon>
        <taxon>Sordariomycetes</taxon>
        <taxon>Hypocreomycetidae</taxon>
        <taxon>Hypocreales</taxon>
        <taxon>Nectriaceae</taxon>
        <taxon>Dactylonectria</taxon>
    </lineage>
</organism>
<dbReference type="InterPro" id="IPR046536">
    <property type="entry name" value="DUF6601"/>
</dbReference>
<evidence type="ECO:0000256" key="2">
    <source>
        <dbReference type="SAM" id="Phobius"/>
    </source>
</evidence>
<dbReference type="Proteomes" id="UP000717696">
    <property type="component" value="Unassembled WGS sequence"/>
</dbReference>
<name>A0A9P9FKU6_9HYPO</name>
<evidence type="ECO:0000313" key="4">
    <source>
        <dbReference type="Proteomes" id="UP000717696"/>
    </source>
</evidence>
<evidence type="ECO:0000256" key="1">
    <source>
        <dbReference type="SAM" id="MobiDB-lite"/>
    </source>
</evidence>
<dbReference type="OrthoDB" id="5086500at2759"/>